<proteinExistence type="predicted"/>
<feature type="compositionally biased region" description="Basic and acidic residues" evidence="2">
    <location>
        <begin position="42"/>
        <end position="62"/>
    </location>
</feature>
<organism evidence="3 4">
    <name type="scientific">Edaphochlamys debaryana</name>
    <dbReference type="NCBI Taxonomy" id="47281"/>
    <lineage>
        <taxon>Eukaryota</taxon>
        <taxon>Viridiplantae</taxon>
        <taxon>Chlorophyta</taxon>
        <taxon>core chlorophytes</taxon>
        <taxon>Chlorophyceae</taxon>
        <taxon>CS clade</taxon>
        <taxon>Chlamydomonadales</taxon>
        <taxon>Chlamydomonadales incertae sedis</taxon>
        <taxon>Edaphochlamys</taxon>
    </lineage>
</organism>
<dbReference type="EMBL" id="JAEHOE010000022">
    <property type="protein sequence ID" value="KAG2495834.1"/>
    <property type="molecule type" value="Genomic_DNA"/>
</dbReference>
<dbReference type="InterPro" id="IPR032675">
    <property type="entry name" value="LRR_dom_sf"/>
</dbReference>
<gene>
    <name evidence="3" type="ORF">HYH03_006073</name>
</gene>
<feature type="compositionally biased region" description="Acidic residues" evidence="2">
    <location>
        <begin position="76"/>
        <end position="112"/>
    </location>
</feature>
<dbReference type="Proteomes" id="UP000612055">
    <property type="component" value="Unassembled WGS sequence"/>
</dbReference>
<evidence type="ECO:0000256" key="2">
    <source>
        <dbReference type="SAM" id="MobiDB-lite"/>
    </source>
</evidence>
<evidence type="ECO:0000256" key="1">
    <source>
        <dbReference type="ARBA" id="ARBA00004430"/>
    </source>
</evidence>
<feature type="compositionally biased region" description="Acidic residues" evidence="2">
    <location>
        <begin position="19"/>
        <end position="41"/>
    </location>
</feature>
<feature type="region of interest" description="Disordered" evidence="2">
    <location>
        <begin position="496"/>
        <end position="516"/>
    </location>
</feature>
<dbReference type="Gene3D" id="3.80.10.10">
    <property type="entry name" value="Ribonuclease Inhibitor"/>
    <property type="match status" value="1"/>
</dbReference>
<reference evidence="3" key="1">
    <citation type="journal article" date="2020" name="bioRxiv">
        <title>Comparative genomics of Chlamydomonas.</title>
        <authorList>
            <person name="Craig R.J."/>
            <person name="Hasan A.R."/>
            <person name="Ness R.W."/>
            <person name="Keightley P.D."/>
        </authorList>
    </citation>
    <scope>NUCLEOTIDE SEQUENCE</scope>
    <source>
        <strain evidence="3">CCAP 11/70</strain>
    </source>
</reference>
<accession>A0A836C1S4</accession>
<protein>
    <submittedName>
        <fullName evidence="3">Uncharacterized protein</fullName>
    </submittedName>
</protein>
<sequence length="516" mass="54202">MAAMPLGHARVGCGGDSASADEDEDDGEGSDGEERDGEEVAEAGKELEAKEEEAGKEGKAGEEGLMAGGAGVMEEGGSESEAGEEEEAEGEGEELEAEAAAEEAASDDEEDGSIGTMQLPAQSLAALLRLLPNLHTVDLPPSSPYADPDDGELVCSALAKLPNLSDLTISSITLADQLGPLSGLQHLTRLVVGTLDPISDVQGAGHYWADEMEADGVEAICGLSGLRHLELRPWRVMQVWDAMLADMLHALPHLEHVTVRGVSAMEWHDDSGGHGFLGHHNTLSLDLASGSITAIDIETSSFCETSPNAARAVSLGLLAHFCKTMLLPCVAPASAPPVKRLRLRCSLALSDADPDPAGEWAAPLRELVGRCAAVEVESMDLSLEAAGRRVAAAEVEALVRLLGVPERICLGRHTPCSQGHWVQLRRPGEAGALGCGGGGGEGVPAPAPARDVPEGALKHLRYEDLAQALQALWDDGAAGTELQRLRRMLVAVTVPPRPQPQPAPQHLMHPFMPEDW</sequence>
<comment type="subcellular location">
    <subcellularLocation>
        <location evidence="1">Cytoplasm</location>
        <location evidence="1">Cytoskeleton</location>
        <location evidence="1">Cilium axoneme</location>
    </subcellularLocation>
</comment>
<evidence type="ECO:0000313" key="3">
    <source>
        <dbReference type="EMBL" id="KAG2495834.1"/>
    </source>
</evidence>
<evidence type="ECO:0000313" key="4">
    <source>
        <dbReference type="Proteomes" id="UP000612055"/>
    </source>
</evidence>
<dbReference type="GO" id="GO:0005930">
    <property type="term" value="C:axoneme"/>
    <property type="evidence" value="ECO:0007669"/>
    <property type="project" value="UniProtKB-SubCell"/>
</dbReference>
<keyword evidence="4" id="KW-1185">Reference proteome</keyword>
<feature type="region of interest" description="Disordered" evidence="2">
    <location>
        <begin position="1"/>
        <end position="115"/>
    </location>
</feature>
<dbReference type="AlphaFoldDB" id="A0A836C1S4"/>
<dbReference type="SUPFAM" id="SSF52047">
    <property type="entry name" value="RNI-like"/>
    <property type="match status" value="1"/>
</dbReference>
<name>A0A836C1S4_9CHLO</name>
<comment type="caution">
    <text evidence="3">The sequence shown here is derived from an EMBL/GenBank/DDBJ whole genome shotgun (WGS) entry which is preliminary data.</text>
</comment>